<dbReference type="Pfam" id="PF18668">
    <property type="entry name" value="Tail_spike_N"/>
    <property type="match status" value="1"/>
</dbReference>
<accession>A0A4D6E015</accession>
<keyword evidence="6" id="KW-1185">Reference proteome</keyword>
<evidence type="ECO:0000259" key="4">
    <source>
        <dbReference type="Pfam" id="PF18668"/>
    </source>
</evidence>
<dbReference type="InterPro" id="IPR015331">
    <property type="entry name" value="P22_tailspike_C"/>
</dbReference>
<dbReference type="Gene3D" id="2.10.10.80">
    <property type="match status" value="1"/>
</dbReference>
<evidence type="ECO:0000256" key="1">
    <source>
        <dbReference type="ARBA" id="ARBA00004328"/>
    </source>
</evidence>
<keyword evidence="2" id="KW-0946">Virion</keyword>
<protein>
    <submittedName>
        <fullName evidence="5">Tail fibers protein</fullName>
    </submittedName>
</protein>
<dbReference type="GeneID" id="64469624"/>
<proteinExistence type="predicted"/>
<dbReference type="SUPFAM" id="SSF51126">
    <property type="entry name" value="Pectin lyase-like"/>
    <property type="match status" value="1"/>
</dbReference>
<dbReference type="Gene3D" id="2.160.20.20">
    <property type="match status" value="1"/>
</dbReference>
<organism evidence="5 6">
    <name type="scientific">Salmonella phage Akira</name>
    <dbReference type="NCBI Taxonomy" id="2562461"/>
    <lineage>
        <taxon>Viruses</taxon>
        <taxon>Duplodnaviria</taxon>
        <taxon>Heunggongvirae</taxon>
        <taxon>Uroviricota</taxon>
        <taxon>Caudoviricetes</taxon>
        <taxon>Akiravirus</taxon>
        <taxon>Akiravirus akira</taxon>
    </lineage>
</organism>
<sequence>MATTPTSLPIPSEDPRDLKFNAGKFDEVMTSDAHYYVDRFGVKRWTIAGFQYTAEEAIRAYGYITMDSFEDGATLTLPNQVLRYEATGEYYRWDGAFPKAVAAGSTPASTGGVGLGAWISVGDAAFRQEANKKFKYSVKLSDYSTLQEAATAAVDGVLIDRDYTFTDNETVDFGGKVLTIDCKAKFIGDGNLTFTNLGAGSLVNSPYMESATTPWMIFPWNGDGSWITEAAAVAATLAQTRDRGYQPTVSDYTKFPGIEALLPSYAKDQHIHSTLRIFNCTGITVKNAKGSVGCYLFDTCFYCKAVDSDLAVAGGDAGITFMNLSGNKGVGNYCIGGRIAYGSVSSVQFLRQDGGVDHDGGVIGFTSFRPGESGVKTWQGTVGSTSARCYNLQFRKSLSMYPVWDGFDLGADIGNETDRPGDYTLAEYPVHQLPTNHIIDDLVAIGSLGVGIGMDGKGGYVSNVLMQDCAGSGALWFTYGKTFTNVSVIDTNTLDFNGNQVYIQGDCIVNGLRLVGIKPTPSNGLIVDAPNTTISGITGNVDSRKVNAANIVDPMLGNSRINSYQDTGILDIRLHKLSTTMDAVSIKAHSNGAGSGSAWASLGAASGSVSDAVSIKVNYTDNRAAEIPFSPTVVSDSAVKDNSCFVPYWEGSSLKALVKKADGYLVRVTLATV</sequence>
<dbReference type="InterPro" id="IPR012332">
    <property type="entry name" value="Autotransporter_pectin_lyase_C"/>
</dbReference>
<name>A0A4D6E015_9CAUD</name>
<evidence type="ECO:0000313" key="5">
    <source>
        <dbReference type="EMBL" id="QBZ71416.1"/>
    </source>
</evidence>
<dbReference type="InterPro" id="IPR011050">
    <property type="entry name" value="Pectin_lyase_fold/virulence"/>
</dbReference>
<dbReference type="GO" id="GO:0044423">
    <property type="term" value="C:virion component"/>
    <property type="evidence" value="ECO:0007669"/>
    <property type="project" value="UniProtKB-KW"/>
</dbReference>
<comment type="subcellular location">
    <subcellularLocation>
        <location evidence="1">Virion</location>
    </subcellularLocation>
</comment>
<dbReference type="KEGG" id="vg:64469624"/>
<dbReference type="RefSeq" id="YP_010053947.1">
    <property type="nucleotide sequence ID" value="NC_054647.1"/>
</dbReference>
<dbReference type="Proteomes" id="UP000297139">
    <property type="component" value="Segment"/>
</dbReference>
<feature type="domain" description="P22 tailspike C-terminal" evidence="3">
    <location>
        <begin position="129"/>
        <end position="671"/>
    </location>
</feature>
<dbReference type="InterPro" id="IPR040775">
    <property type="entry name" value="Tail_spike_N"/>
</dbReference>
<evidence type="ECO:0000259" key="3">
    <source>
        <dbReference type="Pfam" id="PF09251"/>
    </source>
</evidence>
<dbReference type="GO" id="GO:0019058">
    <property type="term" value="P:viral life cycle"/>
    <property type="evidence" value="ECO:0007669"/>
    <property type="project" value="UniProtKB-ARBA"/>
</dbReference>
<dbReference type="Pfam" id="PF09251">
    <property type="entry name" value="PhageP22-tail"/>
    <property type="match status" value="1"/>
</dbReference>
<feature type="domain" description="Tail spike TSP1/Gp66 N-terminal" evidence="4">
    <location>
        <begin position="64"/>
        <end position="123"/>
    </location>
</feature>
<dbReference type="EMBL" id="MK599416">
    <property type="protein sequence ID" value="QBZ71416.1"/>
    <property type="molecule type" value="Genomic_DNA"/>
</dbReference>
<evidence type="ECO:0000256" key="2">
    <source>
        <dbReference type="ARBA" id="ARBA00022844"/>
    </source>
</evidence>
<dbReference type="GO" id="GO:0051701">
    <property type="term" value="P:biological process involved in interaction with host"/>
    <property type="evidence" value="ECO:0007669"/>
    <property type="project" value="UniProtKB-ARBA"/>
</dbReference>
<evidence type="ECO:0000313" key="6">
    <source>
        <dbReference type="Proteomes" id="UP000297139"/>
    </source>
</evidence>
<reference evidence="6" key="1">
    <citation type="submission" date="2019-03" db="EMBL/GenBank/DDBJ databases">
        <authorList>
            <person name="Olsen N.S."/>
            <person name="Kot W."/>
            <person name="Hansen L.H."/>
        </authorList>
    </citation>
    <scope>NUCLEOTIDE SEQUENCE [LARGE SCALE GENOMIC DNA]</scope>
</reference>